<accession>A0ABV7EWU7</accession>
<organism evidence="8 9">
    <name type="scientific">Undibacterium arcticum</name>
    <dbReference type="NCBI Taxonomy" id="1762892"/>
    <lineage>
        <taxon>Bacteria</taxon>
        <taxon>Pseudomonadati</taxon>
        <taxon>Pseudomonadota</taxon>
        <taxon>Betaproteobacteria</taxon>
        <taxon>Burkholderiales</taxon>
        <taxon>Oxalobacteraceae</taxon>
        <taxon>Undibacterium</taxon>
    </lineage>
</organism>
<dbReference type="Gene3D" id="3.40.1050.10">
    <property type="entry name" value="Carbonic anhydrase"/>
    <property type="match status" value="1"/>
</dbReference>
<dbReference type="NCBIfam" id="NF007756">
    <property type="entry name" value="PRK10437.1"/>
    <property type="match status" value="1"/>
</dbReference>
<keyword evidence="5" id="KW-0862">Zinc</keyword>
<comment type="similarity">
    <text evidence="2">Belongs to the beta-class carbonic anhydrase family.</text>
</comment>
<sequence length="223" mass="25136">MGQLDHLFHNNRRWADEVRTRDPEFFERLSRQQAPEYLWIGCSDSRVPANTIIGLPPGEIFVHRNLANMVKHSDLNCLSVMQFAIDVLQVKHVIICGHYGCAGVKASLSGDRLGLSDNWLGQMRDIREKHGRLLDDCESEALRLDRLCELNVVEQVGYACQTTVVQDAWRRGQALTLHGWVYGLEDGLLHDLHVSTPDPETLNARLGAIPSGRAPLVTDTELY</sequence>
<dbReference type="InterPro" id="IPR015892">
    <property type="entry name" value="Carbonic_anhydrase_CS"/>
</dbReference>
<comment type="caution">
    <text evidence="8">The sequence shown here is derived from an EMBL/GenBank/DDBJ whole genome shotgun (WGS) entry which is preliminary data.</text>
</comment>
<evidence type="ECO:0000256" key="6">
    <source>
        <dbReference type="ARBA" id="ARBA00023239"/>
    </source>
</evidence>
<evidence type="ECO:0000256" key="2">
    <source>
        <dbReference type="ARBA" id="ARBA00006217"/>
    </source>
</evidence>
<dbReference type="PANTHER" id="PTHR11002:SF76">
    <property type="entry name" value="CARBONIC ANHYDRASE"/>
    <property type="match status" value="1"/>
</dbReference>
<dbReference type="PANTHER" id="PTHR11002">
    <property type="entry name" value="CARBONIC ANHYDRASE"/>
    <property type="match status" value="1"/>
</dbReference>
<dbReference type="CDD" id="cd00883">
    <property type="entry name" value="beta_CA_cladeA"/>
    <property type="match status" value="1"/>
</dbReference>
<keyword evidence="4" id="KW-0479">Metal-binding</keyword>
<comment type="cofactor">
    <cofactor evidence="1">
        <name>Zn(2+)</name>
        <dbReference type="ChEBI" id="CHEBI:29105"/>
    </cofactor>
</comment>
<evidence type="ECO:0000313" key="9">
    <source>
        <dbReference type="Proteomes" id="UP001595530"/>
    </source>
</evidence>
<dbReference type="Proteomes" id="UP001595530">
    <property type="component" value="Unassembled WGS sequence"/>
</dbReference>
<dbReference type="RefSeq" id="WP_390330485.1">
    <property type="nucleotide sequence ID" value="NZ_JBHRTP010000002.1"/>
</dbReference>
<reference evidence="9" key="1">
    <citation type="journal article" date="2019" name="Int. J. Syst. Evol. Microbiol.">
        <title>The Global Catalogue of Microorganisms (GCM) 10K type strain sequencing project: providing services to taxonomists for standard genome sequencing and annotation.</title>
        <authorList>
            <consortium name="The Broad Institute Genomics Platform"/>
            <consortium name="The Broad Institute Genome Sequencing Center for Infectious Disease"/>
            <person name="Wu L."/>
            <person name="Ma J."/>
        </authorList>
    </citation>
    <scope>NUCLEOTIDE SEQUENCE [LARGE SCALE GENOMIC DNA]</scope>
    <source>
        <strain evidence="9">KCTC 42986</strain>
    </source>
</reference>
<evidence type="ECO:0000256" key="3">
    <source>
        <dbReference type="ARBA" id="ARBA00012925"/>
    </source>
</evidence>
<dbReference type="SUPFAM" id="SSF53056">
    <property type="entry name" value="beta-carbonic anhydrase, cab"/>
    <property type="match status" value="1"/>
</dbReference>
<evidence type="ECO:0000256" key="5">
    <source>
        <dbReference type="ARBA" id="ARBA00022833"/>
    </source>
</evidence>
<dbReference type="PROSITE" id="PS00704">
    <property type="entry name" value="PROK_CO2_ANHYDRASE_1"/>
    <property type="match status" value="1"/>
</dbReference>
<comment type="catalytic activity">
    <reaction evidence="7">
        <text>hydrogencarbonate + H(+) = CO2 + H2O</text>
        <dbReference type="Rhea" id="RHEA:10748"/>
        <dbReference type="ChEBI" id="CHEBI:15377"/>
        <dbReference type="ChEBI" id="CHEBI:15378"/>
        <dbReference type="ChEBI" id="CHEBI:16526"/>
        <dbReference type="ChEBI" id="CHEBI:17544"/>
        <dbReference type="EC" id="4.2.1.1"/>
    </reaction>
</comment>
<evidence type="ECO:0000256" key="7">
    <source>
        <dbReference type="ARBA" id="ARBA00048348"/>
    </source>
</evidence>
<protein>
    <recommendedName>
        <fullName evidence="3">carbonic anhydrase</fullName>
        <ecNumber evidence="3">4.2.1.1</ecNumber>
    </recommendedName>
</protein>
<dbReference type="InterPro" id="IPR001765">
    <property type="entry name" value="Carbonic_anhydrase"/>
</dbReference>
<proteinExistence type="inferred from homology"/>
<gene>
    <name evidence="8" type="primary">can</name>
    <name evidence="8" type="ORF">ACFOFO_00320</name>
</gene>
<evidence type="ECO:0000313" key="8">
    <source>
        <dbReference type="EMBL" id="MFC3106421.1"/>
    </source>
</evidence>
<evidence type="ECO:0000256" key="1">
    <source>
        <dbReference type="ARBA" id="ARBA00001947"/>
    </source>
</evidence>
<dbReference type="InterPro" id="IPR036874">
    <property type="entry name" value="Carbonic_anhydrase_sf"/>
</dbReference>
<dbReference type="Pfam" id="PF00484">
    <property type="entry name" value="Pro_CA"/>
    <property type="match status" value="1"/>
</dbReference>
<dbReference type="EC" id="4.2.1.1" evidence="3"/>
<name>A0ABV7EWU7_9BURK</name>
<keyword evidence="6" id="KW-0456">Lyase</keyword>
<evidence type="ECO:0000256" key="4">
    <source>
        <dbReference type="ARBA" id="ARBA00022723"/>
    </source>
</evidence>
<keyword evidence="9" id="KW-1185">Reference proteome</keyword>
<dbReference type="SMART" id="SM00947">
    <property type="entry name" value="Pro_CA"/>
    <property type="match status" value="1"/>
</dbReference>
<dbReference type="EMBL" id="JBHRTP010000002">
    <property type="protein sequence ID" value="MFC3106421.1"/>
    <property type="molecule type" value="Genomic_DNA"/>
</dbReference>